<keyword evidence="7" id="KW-1185">Reference proteome</keyword>
<dbReference type="GO" id="GO:0003700">
    <property type="term" value="F:DNA-binding transcription factor activity"/>
    <property type="evidence" value="ECO:0007669"/>
    <property type="project" value="TreeGrafter"/>
</dbReference>
<dbReference type="InterPro" id="IPR046335">
    <property type="entry name" value="LacI/GalR-like_sensor"/>
</dbReference>
<organism evidence="6 7">
    <name type="scientific">Agathobacter ruminis</name>
    <dbReference type="NCBI Taxonomy" id="1712665"/>
    <lineage>
        <taxon>Bacteria</taxon>
        <taxon>Bacillati</taxon>
        <taxon>Bacillota</taxon>
        <taxon>Clostridia</taxon>
        <taxon>Lachnospirales</taxon>
        <taxon>Lachnospiraceae</taxon>
        <taxon>Agathobacter</taxon>
    </lineage>
</organism>
<keyword evidence="2" id="KW-0238">DNA-binding</keyword>
<dbReference type="Proteomes" id="UP000224563">
    <property type="component" value="Unassembled WGS sequence"/>
</dbReference>
<proteinExistence type="predicted"/>
<evidence type="ECO:0000256" key="3">
    <source>
        <dbReference type="ARBA" id="ARBA00023163"/>
    </source>
</evidence>
<evidence type="ECO:0000313" key="6">
    <source>
        <dbReference type="EMBL" id="PHU37157.1"/>
    </source>
</evidence>
<comment type="caution">
    <text evidence="6">The sequence shown here is derived from an EMBL/GenBank/DDBJ whole genome shotgun (WGS) entry which is preliminary data.</text>
</comment>
<dbReference type="PROSITE" id="PS50943">
    <property type="entry name" value="HTH_CROC1"/>
    <property type="match status" value="1"/>
</dbReference>
<dbReference type="PROSITE" id="PS50932">
    <property type="entry name" value="HTH_LACI_2"/>
    <property type="match status" value="1"/>
</dbReference>
<feature type="domain" description="HTH cro/C1-type" evidence="5">
    <location>
        <begin position="6"/>
        <end position="35"/>
    </location>
</feature>
<evidence type="ECO:0000313" key="7">
    <source>
        <dbReference type="Proteomes" id="UP000224563"/>
    </source>
</evidence>
<dbReference type="RefSeq" id="WP_099386448.1">
    <property type="nucleotide sequence ID" value="NZ_JANSWH010000072.1"/>
</dbReference>
<dbReference type="GO" id="GO:0000976">
    <property type="term" value="F:transcription cis-regulatory region binding"/>
    <property type="evidence" value="ECO:0007669"/>
    <property type="project" value="TreeGrafter"/>
</dbReference>
<keyword evidence="3" id="KW-0804">Transcription</keyword>
<sequence>MSHRVTLQQIAKELGLSRNTVSRALNNSQNVSAETRALIYEKAQEMGYKQFIEPTIDNSSQSNFEIALFTQSFPGSSHSGSKLLEAFQHKINQMGYKFSINIIRDQEIRQLSFPANFNKSHVAGILCLEMFSVDYCQFLCRSEIPMLFVDTPAISKAILPDSDKLYMENFVSTHRLISSLIQSGCRHISFVGDRYHCQSFYERWQAYQLALTDAGIPIDLSLCILADDTSPYSDPNWLCEQIANLPVLPDAFFCANDFLSLSCYKALRFLGKKVPDDTMLCGFDDAPEASLLDPGLTTVHIHNQSMGILAAELLLSRIKNPAIPYRTSYVDSEIIYRGSTKKVLR</sequence>
<keyword evidence="1" id="KW-0805">Transcription regulation</keyword>
<accession>A0A2G3E1I7</accession>
<evidence type="ECO:0000256" key="1">
    <source>
        <dbReference type="ARBA" id="ARBA00023015"/>
    </source>
</evidence>
<dbReference type="InterPro" id="IPR028082">
    <property type="entry name" value="Peripla_BP_I"/>
</dbReference>
<gene>
    <name evidence="6" type="ORF">CSX02_09075</name>
</gene>
<dbReference type="PANTHER" id="PTHR30146">
    <property type="entry name" value="LACI-RELATED TRANSCRIPTIONAL REPRESSOR"/>
    <property type="match status" value="1"/>
</dbReference>
<reference evidence="6 7" key="1">
    <citation type="submission" date="2017-10" db="EMBL/GenBank/DDBJ databases">
        <title>Resolving the taxonomy of Roseburia spp., Eubacterium rectale and Agathobacter spp. through phylogenomic analysis.</title>
        <authorList>
            <person name="Sheridan P.O."/>
            <person name="Walker A.W."/>
            <person name="Duncan S.H."/>
            <person name="Scott K.P."/>
            <person name="Toole P.W.O."/>
            <person name="Luis P."/>
            <person name="Flint H.J."/>
        </authorList>
    </citation>
    <scope>NUCLEOTIDE SEQUENCE [LARGE SCALE GENOMIC DNA]</scope>
    <source>
        <strain evidence="6 7">JK623</strain>
    </source>
</reference>
<reference evidence="6 7" key="2">
    <citation type="submission" date="2017-10" db="EMBL/GenBank/DDBJ databases">
        <authorList>
            <person name="Banno H."/>
            <person name="Chua N.-H."/>
        </authorList>
    </citation>
    <scope>NUCLEOTIDE SEQUENCE [LARGE SCALE GENOMIC DNA]</scope>
    <source>
        <strain evidence="6 7">JK623</strain>
    </source>
</reference>
<dbReference type="Pfam" id="PF00356">
    <property type="entry name" value="LacI"/>
    <property type="match status" value="1"/>
</dbReference>
<dbReference type="InterPro" id="IPR010982">
    <property type="entry name" value="Lambda_DNA-bd_dom_sf"/>
</dbReference>
<dbReference type="SUPFAM" id="SSF47413">
    <property type="entry name" value="lambda repressor-like DNA-binding domains"/>
    <property type="match status" value="1"/>
</dbReference>
<dbReference type="EMBL" id="PDYG01000074">
    <property type="protein sequence ID" value="PHU37157.1"/>
    <property type="molecule type" value="Genomic_DNA"/>
</dbReference>
<evidence type="ECO:0000259" key="5">
    <source>
        <dbReference type="PROSITE" id="PS50943"/>
    </source>
</evidence>
<protein>
    <submittedName>
        <fullName evidence="6">LacI family transcriptional regulator</fullName>
    </submittedName>
</protein>
<evidence type="ECO:0000259" key="4">
    <source>
        <dbReference type="PROSITE" id="PS50932"/>
    </source>
</evidence>
<dbReference type="SMART" id="SM00354">
    <property type="entry name" value="HTH_LACI"/>
    <property type="match status" value="1"/>
</dbReference>
<dbReference type="CDD" id="cd01392">
    <property type="entry name" value="HTH_LacI"/>
    <property type="match status" value="1"/>
</dbReference>
<name>A0A2G3E1I7_9FIRM</name>
<dbReference type="AlphaFoldDB" id="A0A2G3E1I7"/>
<dbReference type="SUPFAM" id="SSF53822">
    <property type="entry name" value="Periplasmic binding protein-like I"/>
    <property type="match status" value="1"/>
</dbReference>
<dbReference type="InterPro" id="IPR001387">
    <property type="entry name" value="Cro/C1-type_HTH"/>
</dbReference>
<dbReference type="PANTHER" id="PTHR30146:SF109">
    <property type="entry name" value="HTH-TYPE TRANSCRIPTIONAL REGULATOR GALS"/>
    <property type="match status" value="1"/>
</dbReference>
<dbReference type="Pfam" id="PF13377">
    <property type="entry name" value="Peripla_BP_3"/>
    <property type="match status" value="1"/>
</dbReference>
<dbReference type="Gene3D" id="1.10.260.40">
    <property type="entry name" value="lambda repressor-like DNA-binding domains"/>
    <property type="match status" value="1"/>
</dbReference>
<dbReference type="Gene3D" id="3.40.50.2300">
    <property type="match status" value="2"/>
</dbReference>
<feature type="domain" description="HTH lacI-type" evidence="4">
    <location>
        <begin position="5"/>
        <end position="49"/>
    </location>
</feature>
<evidence type="ECO:0000256" key="2">
    <source>
        <dbReference type="ARBA" id="ARBA00023125"/>
    </source>
</evidence>
<dbReference type="InterPro" id="IPR000843">
    <property type="entry name" value="HTH_LacI"/>
</dbReference>